<organism evidence="1">
    <name type="scientific">Anguilla anguilla</name>
    <name type="common">European freshwater eel</name>
    <name type="synonym">Muraena anguilla</name>
    <dbReference type="NCBI Taxonomy" id="7936"/>
    <lineage>
        <taxon>Eukaryota</taxon>
        <taxon>Metazoa</taxon>
        <taxon>Chordata</taxon>
        <taxon>Craniata</taxon>
        <taxon>Vertebrata</taxon>
        <taxon>Euteleostomi</taxon>
        <taxon>Actinopterygii</taxon>
        <taxon>Neopterygii</taxon>
        <taxon>Teleostei</taxon>
        <taxon>Anguilliformes</taxon>
        <taxon>Anguillidae</taxon>
        <taxon>Anguilla</taxon>
    </lineage>
</organism>
<dbReference type="EMBL" id="GBXM01107611">
    <property type="protein sequence ID" value="JAH00966.1"/>
    <property type="molecule type" value="Transcribed_RNA"/>
</dbReference>
<accession>A0A0E9P8L2</accession>
<evidence type="ECO:0000313" key="1">
    <source>
        <dbReference type="EMBL" id="JAH00966.1"/>
    </source>
</evidence>
<sequence>MHPRPKWLKNQLVLLRGLHLKNSRIHSYSVGMYYNT</sequence>
<protein>
    <submittedName>
        <fullName evidence="1">Uncharacterized protein</fullName>
    </submittedName>
</protein>
<name>A0A0E9P8L2_ANGAN</name>
<reference evidence="1" key="2">
    <citation type="journal article" date="2015" name="Fish Shellfish Immunol.">
        <title>Early steps in the European eel (Anguilla anguilla)-Vibrio vulnificus interaction in the gills: Role of the RtxA13 toxin.</title>
        <authorList>
            <person name="Callol A."/>
            <person name="Pajuelo D."/>
            <person name="Ebbesson L."/>
            <person name="Teles M."/>
            <person name="MacKenzie S."/>
            <person name="Amaro C."/>
        </authorList>
    </citation>
    <scope>NUCLEOTIDE SEQUENCE</scope>
</reference>
<reference evidence="1" key="1">
    <citation type="submission" date="2014-11" db="EMBL/GenBank/DDBJ databases">
        <authorList>
            <person name="Amaro Gonzalez C."/>
        </authorList>
    </citation>
    <scope>NUCLEOTIDE SEQUENCE</scope>
</reference>
<dbReference type="AlphaFoldDB" id="A0A0E9P8L2"/>
<proteinExistence type="predicted"/>